<feature type="transmembrane region" description="Helical" evidence="8">
    <location>
        <begin position="76"/>
        <end position="96"/>
    </location>
</feature>
<dbReference type="Pfam" id="PF00654">
    <property type="entry name" value="Voltage_CLC"/>
    <property type="match status" value="1"/>
</dbReference>
<organism evidence="9 10">
    <name type="scientific">Crenobacter intestini</name>
    <dbReference type="NCBI Taxonomy" id="2563443"/>
    <lineage>
        <taxon>Bacteria</taxon>
        <taxon>Pseudomonadati</taxon>
        <taxon>Pseudomonadota</taxon>
        <taxon>Betaproteobacteria</taxon>
        <taxon>Neisseriales</taxon>
        <taxon>Neisseriaceae</taxon>
        <taxon>Crenobacter</taxon>
    </lineage>
</organism>
<evidence type="ECO:0000256" key="1">
    <source>
        <dbReference type="ARBA" id="ARBA00004141"/>
    </source>
</evidence>
<keyword evidence="4 8" id="KW-1133">Transmembrane helix</keyword>
<dbReference type="InterPro" id="IPR014743">
    <property type="entry name" value="Cl-channel_core"/>
</dbReference>
<keyword evidence="3 8" id="KW-0812">Transmembrane</keyword>
<evidence type="ECO:0000256" key="2">
    <source>
        <dbReference type="ARBA" id="ARBA00022448"/>
    </source>
</evidence>
<feature type="transmembrane region" description="Helical" evidence="8">
    <location>
        <begin position="373"/>
        <end position="392"/>
    </location>
</feature>
<dbReference type="SUPFAM" id="SSF81340">
    <property type="entry name" value="Clc chloride channel"/>
    <property type="match status" value="1"/>
</dbReference>
<dbReference type="CDD" id="cd01031">
    <property type="entry name" value="EriC"/>
    <property type="match status" value="1"/>
</dbReference>
<evidence type="ECO:0000256" key="6">
    <source>
        <dbReference type="ARBA" id="ARBA00023136"/>
    </source>
</evidence>
<dbReference type="OrthoDB" id="9767361at2"/>
<dbReference type="PRINTS" id="PR00762">
    <property type="entry name" value="CLCHANNEL"/>
</dbReference>
<feature type="transmembrane region" description="Helical" evidence="8">
    <location>
        <begin position="347"/>
        <end position="367"/>
    </location>
</feature>
<keyword evidence="6 8" id="KW-0472">Membrane</keyword>
<protein>
    <submittedName>
        <fullName evidence="9">ClC family H(+)/Cl(-) exchange transporter</fullName>
    </submittedName>
</protein>
<accession>A0A4T0V5N7</accession>
<feature type="transmembrane region" description="Helical" evidence="8">
    <location>
        <begin position="251"/>
        <end position="271"/>
    </location>
</feature>
<dbReference type="PANTHER" id="PTHR45711:SF6">
    <property type="entry name" value="CHLORIDE CHANNEL PROTEIN"/>
    <property type="match status" value="1"/>
</dbReference>
<comment type="subcellular location">
    <subcellularLocation>
        <location evidence="1">Membrane</location>
        <topology evidence="1">Multi-pass membrane protein</topology>
    </subcellularLocation>
</comment>
<evidence type="ECO:0000256" key="8">
    <source>
        <dbReference type="SAM" id="Phobius"/>
    </source>
</evidence>
<feature type="transmembrane region" description="Helical" evidence="8">
    <location>
        <begin position="413"/>
        <end position="431"/>
    </location>
</feature>
<dbReference type="Gene3D" id="1.10.3080.10">
    <property type="entry name" value="Clc chloride channel"/>
    <property type="match status" value="1"/>
</dbReference>
<dbReference type="EMBL" id="STGJ01000001">
    <property type="protein sequence ID" value="TIC87068.1"/>
    <property type="molecule type" value="Genomic_DNA"/>
</dbReference>
<dbReference type="PANTHER" id="PTHR45711">
    <property type="entry name" value="CHLORIDE CHANNEL PROTEIN"/>
    <property type="match status" value="1"/>
</dbReference>
<feature type="transmembrane region" description="Helical" evidence="8">
    <location>
        <begin position="314"/>
        <end position="335"/>
    </location>
</feature>
<evidence type="ECO:0000256" key="4">
    <source>
        <dbReference type="ARBA" id="ARBA00022989"/>
    </source>
</evidence>
<gene>
    <name evidence="9" type="ORF">E5K04_01220</name>
</gene>
<name>A0A4T0V5N7_9NEIS</name>
<dbReference type="Proteomes" id="UP000308891">
    <property type="component" value="Unassembled WGS sequence"/>
</dbReference>
<dbReference type="InterPro" id="IPR001807">
    <property type="entry name" value="ClC"/>
</dbReference>
<evidence type="ECO:0000313" key="9">
    <source>
        <dbReference type="EMBL" id="TIC87068.1"/>
    </source>
</evidence>
<evidence type="ECO:0000256" key="3">
    <source>
        <dbReference type="ARBA" id="ARBA00022692"/>
    </source>
</evidence>
<feature type="transmembrane region" description="Helical" evidence="8">
    <location>
        <begin position="177"/>
        <end position="200"/>
    </location>
</feature>
<keyword evidence="2" id="KW-0813">Transport</keyword>
<keyword evidence="10" id="KW-1185">Reference proteome</keyword>
<dbReference type="GO" id="GO:0005886">
    <property type="term" value="C:plasma membrane"/>
    <property type="evidence" value="ECO:0007669"/>
    <property type="project" value="TreeGrafter"/>
</dbReference>
<feature type="transmembrane region" description="Helical" evidence="8">
    <location>
        <begin position="283"/>
        <end position="302"/>
    </location>
</feature>
<dbReference type="AlphaFoldDB" id="A0A4T0V5N7"/>
<proteinExistence type="predicted"/>
<evidence type="ECO:0000256" key="7">
    <source>
        <dbReference type="ARBA" id="ARBA00023214"/>
    </source>
</evidence>
<dbReference type="GO" id="GO:0005247">
    <property type="term" value="F:voltage-gated chloride channel activity"/>
    <property type="evidence" value="ECO:0007669"/>
    <property type="project" value="TreeGrafter"/>
</dbReference>
<sequence>MSGGRLAREAWMSEPLPPGKPGEGTDHLAGIVPLALVAVSAGVLIGLVGGSFRVAVEHAGTLFNEVYAWLRTLPPAYGFAGTLAVALLLTALPLWLTVRFAPEAAGSGIQRVEAVWLGEIAPVKNRAFLPVKFFGGILTLSSGYALGREGPVVQMGSAIGAWAGRRFGLSVPEQRNLIAASAGAGLAVAFSAPLGGLLFTIEELTRSAGARLVIAGMITCAVGVPVAQYLVGDAPVFALAMPDEPRLASLPVYFLFGVACGVLGTFYNRVVMGTLNLMGRVRPLWRAPASALVLALTLWYLPFVGGNGEALNQAVLGGAFSGGALAILLFTRFLFGPFSYGVGLPGGLFAPMLALGAVAGALLGLAGEHVWSGLGLSMSACAVVGMAALFSASVRAPLTGIVLIIEMTGASSLTLPLLLACLPAAIVPFWLGDAPIYESLRERMLAARAAAASDEGAK</sequence>
<evidence type="ECO:0000313" key="10">
    <source>
        <dbReference type="Proteomes" id="UP000308891"/>
    </source>
</evidence>
<keyword evidence="5" id="KW-0406">Ion transport</keyword>
<feature type="transmembrane region" description="Helical" evidence="8">
    <location>
        <begin position="31"/>
        <end position="56"/>
    </location>
</feature>
<reference evidence="9 10" key="1">
    <citation type="submission" date="2019-04" db="EMBL/GenBank/DDBJ databases">
        <title>Crenobacter sp. nov.</title>
        <authorList>
            <person name="Shi S."/>
        </authorList>
    </citation>
    <scope>NUCLEOTIDE SEQUENCE [LARGE SCALE GENOMIC DNA]</scope>
    <source>
        <strain evidence="9 10">GY 70310</strain>
    </source>
</reference>
<comment type="caution">
    <text evidence="9">The sequence shown here is derived from an EMBL/GenBank/DDBJ whole genome shotgun (WGS) entry which is preliminary data.</text>
</comment>
<feature type="transmembrane region" description="Helical" evidence="8">
    <location>
        <begin position="212"/>
        <end position="231"/>
    </location>
</feature>
<keyword evidence="7" id="KW-0868">Chloride</keyword>
<evidence type="ECO:0000256" key="5">
    <source>
        <dbReference type="ARBA" id="ARBA00023065"/>
    </source>
</evidence>